<protein>
    <submittedName>
        <fullName evidence="13">Transcription factor WhiB</fullName>
    </submittedName>
</protein>
<keyword evidence="6" id="KW-0408">Iron</keyword>
<dbReference type="GO" id="GO:0047134">
    <property type="term" value="F:protein-disulfide reductase [NAD(P)H] activity"/>
    <property type="evidence" value="ECO:0007669"/>
    <property type="project" value="TreeGrafter"/>
</dbReference>
<keyword evidence="8" id="KW-0805">Transcription regulation</keyword>
<dbReference type="RefSeq" id="WP_091756258.1">
    <property type="nucleotide sequence ID" value="NZ_FOHB01000001.1"/>
</dbReference>
<feature type="domain" description="4Fe-4S Wbl-type" evidence="12">
    <location>
        <begin position="22"/>
        <end position="80"/>
    </location>
</feature>
<evidence type="ECO:0000256" key="6">
    <source>
        <dbReference type="ARBA" id="ARBA00023004"/>
    </source>
</evidence>
<dbReference type="GO" id="GO:0051539">
    <property type="term" value="F:4 iron, 4 sulfur cluster binding"/>
    <property type="evidence" value="ECO:0007669"/>
    <property type="project" value="UniProtKB-KW"/>
</dbReference>
<evidence type="ECO:0000256" key="11">
    <source>
        <dbReference type="ARBA" id="ARBA00023163"/>
    </source>
</evidence>
<dbReference type="GO" id="GO:0045892">
    <property type="term" value="P:negative regulation of DNA-templated transcription"/>
    <property type="evidence" value="ECO:0007669"/>
    <property type="project" value="TreeGrafter"/>
</dbReference>
<evidence type="ECO:0000256" key="3">
    <source>
        <dbReference type="ARBA" id="ARBA00006597"/>
    </source>
</evidence>
<evidence type="ECO:0000256" key="1">
    <source>
        <dbReference type="ARBA" id="ARBA00001966"/>
    </source>
</evidence>
<evidence type="ECO:0000313" key="13">
    <source>
        <dbReference type="EMBL" id="SER80064.1"/>
    </source>
</evidence>
<keyword evidence="10" id="KW-1015">Disulfide bond</keyword>
<keyword evidence="5" id="KW-0479">Metal-binding</keyword>
<dbReference type="InterPro" id="IPR003482">
    <property type="entry name" value="Whib"/>
</dbReference>
<dbReference type="PANTHER" id="PTHR38839">
    <property type="entry name" value="TRANSCRIPTIONAL REGULATOR WHID-RELATED"/>
    <property type="match status" value="1"/>
</dbReference>
<dbReference type="InterPro" id="IPR034768">
    <property type="entry name" value="4FE4S_WBL"/>
</dbReference>
<dbReference type="GO" id="GO:0003677">
    <property type="term" value="F:DNA binding"/>
    <property type="evidence" value="ECO:0007669"/>
    <property type="project" value="UniProtKB-KW"/>
</dbReference>
<sequence length="89" mass="9863">MSAADGLAQELARRHESHDWLPCQRGDSERFFEGTPDELLAAAEECQQGCPIKSLCGAAADEMDEKFGVWGGTIRDRGALRTINQRKKK</sequence>
<dbReference type="GO" id="GO:0045454">
    <property type="term" value="P:cell redox homeostasis"/>
    <property type="evidence" value="ECO:0007669"/>
    <property type="project" value="TreeGrafter"/>
</dbReference>
<comment type="subcellular location">
    <subcellularLocation>
        <location evidence="2">Cytoplasm</location>
    </subcellularLocation>
</comment>
<dbReference type="GO" id="GO:0005737">
    <property type="term" value="C:cytoplasm"/>
    <property type="evidence" value="ECO:0007669"/>
    <property type="project" value="UniProtKB-SubCell"/>
</dbReference>
<organism evidence="13 14">
    <name type="scientific">Pedococcus cremeus</name>
    <dbReference type="NCBI Taxonomy" id="587636"/>
    <lineage>
        <taxon>Bacteria</taxon>
        <taxon>Bacillati</taxon>
        <taxon>Actinomycetota</taxon>
        <taxon>Actinomycetes</taxon>
        <taxon>Micrococcales</taxon>
        <taxon>Intrasporangiaceae</taxon>
        <taxon>Pedococcus</taxon>
    </lineage>
</organism>
<name>A0A1H9S4Z9_9MICO</name>
<evidence type="ECO:0000256" key="5">
    <source>
        <dbReference type="ARBA" id="ARBA00022723"/>
    </source>
</evidence>
<keyword evidence="4" id="KW-0004">4Fe-4S</keyword>
<evidence type="ECO:0000313" key="14">
    <source>
        <dbReference type="Proteomes" id="UP000199019"/>
    </source>
</evidence>
<comment type="similarity">
    <text evidence="3">Belongs to the WhiB family.</text>
</comment>
<evidence type="ECO:0000256" key="2">
    <source>
        <dbReference type="ARBA" id="ARBA00004496"/>
    </source>
</evidence>
<keyword evidence="14" id="KW-1185">Reference proteome</keyword>
<dbReference type="STRING" id="587636.SAMN05216199_1261"/>
<keyword evidence="9" id="KW-0238">DNA-binding</keyword>
<evidence type="ECO:0000256" key="4">
    <source>
        <dbReference type="ARBA" id="ARBA00022485"/>
    </source>
</evidence>
<keyword evidence="11" id="KW-0804">Transcription</keyword>
<dbReference type="PROSITE" id="PS51674">
    <property type="entry name" value="4FE4S_WBL"/>
    <property type="match status" value="1"/>
</dbReference>
<reference evidence="14" key="1">
    <citation type="submission" date="2016-10" db="EMBL/GenBank/DDBJ databases">
        <authorList>
            <person name="Varghese N."/>
            <person name="Submissions S."/>
        </authorList>
    </citation>
    <scope>NUCLEOTIDE SEQUENCE [LARGE SCALE GENOMIC DNA]</scope>
    <source>
        <strain evidence="14">CGMCC 1.6963</strain>
    </source>
</reference>
<dbReference type="AlphaFoldDB" id="A0A1H9S4Z9"/>
<dbReference type="GO" id="GO:0046872">
    <property type="term" value="F:metal ion binding"/>
    <property type="evidence" value="ECO:0007669"/>
    <property type="project" value="UniProtKB-KW"/>
</dbReference>
<dbReference type="EMBL" id="FOHB01000001">
    <property type="protein sequence ID" value="SER80064.1"/>
    <property type="molecule type" value="Genomic_DNA"/>
</dbReference>
<evidence type="ECO:0000259" key="12">
    <source>
        <dbReference type="PROSITE" id="PS51674"/>
    </source>
</evidence>
<evidence type="ECO:0000256" key="7">
    <source>
        <dbReference type="ARBA" id="ARBA00023014"/>
    </source>
</evidence>
<keyword evidence="7" id="KW-0411">Iron-sulfur</keyword>
<proteinExistence type="inferred from homology"/>
<dbReference type="Proteomes" id="UP000199019">
    <property type="component" value="Unassembled WGS sequence"/>
</dbReference>
<accession>A0A1H9S4Z9</accession>
<evidence type="ECO:0000256" key="8">
    <source>
        <dbReference type="ARBA" id="ARBA00023015"/>
    </source>
</evidence>
<dbReference type="OrthoDB" id="3733871at2"/>
<comment type="cofactor">
    <cofactor evidence="1">
        <name>[4Fe-4S] cluster</name>
        <dbReference type="ChEBI" id="CHEBI:49883"/>
    </cofactor>
</comment>
<dbReference type="PANTHER" id="PTHR38839:SF2">
    <property type="entry name" value="TRANSCRIPTIONAL REGULATOR WHIB7-RELATED"/>
    <property type="match status" value="1"/>
</dbReference>
<gene>
    <name evidence="13" type="ORF">SAMN05216199_1261</name>
</gene>
<evidence type="ECO:0000256" key="9">
    <source>
        <dbReference type="ARBA" id="ARBA00023125"/>
    </source>
</evidence>
<dbReference type="Pfam" id="PF02467">
    <property type="entry name" value="Whib"/>
    <property type="match status" value="1"/>
</dbReference>
<evidence type="ECO:0000256" key="10">
    <source>
        <dbReference type="ARBA" id="ARBA00023157"/>
    </source>
</evidence>